<evidence type="ECO:0000313" key="2">
    <source>
        <dbReference type="EMBL" id="TNV81848.1"/>
    </source>
</evidence>
<organism evidence="2 3">
    <name type="scientific">Halteria grandinella</name>
    <dbReference type="NCBI Taxonomy" id="5974"/>
    <lineage>
        <taxon>Eukaryota</taxon>
        <taxon>Sar</taxon>
        <taxon>Alveolata</taxon>
        <taxon>Ciliophora</taxon>
        <taxon>Intramacronucleata</taxon>
        <taxon>Spirotrichea</taxon>
        <taxon>Stichotrichia</taxon>
        <taxon>Sporadotrichida</taxon>
        <taxon>Halteriidae</taxon>
        <taxon>Halteria</taxon>
    </lineage>
</organism>
<reference evidence="2" key="1">
    <citation type="submission" date="2019-06" db="EMBL/GenBank/DDBJ databases">
        <authorList>
            <person name="Zheng W."/>
        </authorList>
    </citation>
    <scope>NUCLEOTIDE SEQUENCE</scope>
    <source>
        <strain evidence="2">QDHG01</strain>
    </source>
</reference>
<feature type="region of interest" description="Disordered" evidence="1">
    <location>
        <begin position="453"/>
        <end position="476"/>
    </location>
</feature>
<feature type="compositionally biased region" description="Low complexity" evidence="1">
    <location>
        <begin position="462"/>
        <end position="471"/>
    </location>
</feature>
<proteinExistence type="predicted"/>
<dbReference type="CDD" id="cd04301">
    <property type="entry name" value="NAT_SF"/>
    <property type="match status" value="1"/>
</dbReference>
<dbReference type="EMBL" id="RRYP01005658">
    <property type="protein sequence ID" value="TNV81848.1"/>
    <property type="molecule type" value="Genomic_DNA"/>
</dbReference>
<dbReference type="InterPro" id="IPR016181">
    <property type="entry name" value="Acyl_CoA_acyltransferase"/>
</dbReference>
<feature type="region of interest" description="Disordered" evidence="1">
    <location>
        <begin position="44"/>
        <end position="71"/>
    </location>
</feature>
<name>A0A8J8NUP7_HALGN</name>
<dbReference type="AlphaFoldDB" id="A0A8J8NUP7"/>
<dbReference type="Proteomes" id="UP000785679">
    <property type="component" value="Unassembled WGS sequence"/>
</dbReference>
<protein>
    <submittedName>
        <fullName evidence="2">Uncharacterized protein</fullName>
    </submittedName>
</protein>
<comment type="caution">
    <text evidence="2">The sequence shown here is derived from an EMBL/GenBank/DDBJ whole genome shotgun (WGS) entry which is preliminary data.</text>
</comment>
<feature type="compositionally biased region" description="Low complexity" evidence="1">
    <location>
        <begin position="51"/>
        <end position="67"/>
    </location>
</feature>
<keyword evidence="3" id="KW-1185">Reference proteome</keyword>
<sequence>MELLVSQSKEAFDLKKGNSAPPQQLQTKEVEMVEDAVFIGADKQSYGPFRPTNTTKNNNPNTTTKNPFSVARDNSQSSVFTRYTASQRASSSLTNCRRIRMRISDIHFREVNADDIIYLMGNDGDFKPQVYHDQATEEQYDIDLSDWRESLRRLCVSPWVSLWNHSSDKSLKSSQLGNQNNNIDHISACFEESKHDEESARGGGRASMRGQGSVYVQRGNINANRAQIIEYVRQRKIVGVACFYQQEIKMQGGDEHDGLVRDRKDKQQGKEEKHIGDLKIGESEKDGDTLVNNILIGMILLHVHQPKNDSSFPEALRSLPIFQGKVRLRKENPVVNAAVVSGSQIFTTNNAMLPDRKPQDPEQSESVSTFFVDSSTQVANILMLAVVPQCRRSGIGTLLYKKALSLIESQFTNCVLIYGQRNDALQLVLSWKAVSCFLVKNHFKVIEADGGGGGAVSGGGQTTQTRATGSTNNGLRQVGSTVEDQISDVMSRGSRMSQVSFEAGPMAIFYYPITSLVRRKDQQRSTKGLFREVMRAFCRNPFAHCNREGRAKFKKELEQIKKKYEKDDIYLDVEKFASDEEDEAEVQVQVPAQDTPCVANTALDKEVQMQKIQNLY</sequence>
<evidence type="ECO:0000313" key="3">
    <source>
        <dbReference type="Proteomes" id="UP000785679"/>
    </source>
</evidence>
<dbReference type="OrthoDB" id="10663656at2759"/>
<feature type="region of interest" description="Disordered" evidence="1">
    <location>
        <begin position="255"/>
        <end position="274"/>
    </location>
</feature>
<gene>
    <name evidence="2" type="ORF">FGO68_gene6278</name>
</gene>
<accession>A0A8J8NUP7</accession>
<evidence type="ECO:0000256" key="1">
    <source>
        <dbReference type="SAM" id="MobiDB-lite"/>
    </source>
</evidence>
<dbReference type="SUPFAM" id="SSF55729">
    <property type="entry name" value="Acyl-CoA N-acyltransferases (Nat)"/>
    <property type="match status" value="1"/>
</dbReference>